<dbReference type="EMBL" id="JBHILJ010000006">
    <property type="protein sequence ID" value="MFB5737253.1"/>
    <property type="molecule type" value="Genomic_DNA"/>
</dbReference>
<protein>
    <submittedName>
        <fullName evidence="1">Twin-arginine translocase TatA/TatE family subunit</fullName>
    </submittedName>
</protein>
<comment type="caution">
    <text evidence="1">The sequence shown here is derived from an EMBL/GenBank/DDBJ whole genome shotgun (WGS) entry which is preliminary data.</text>
</comment>
<evidence type="ECO:0000313" key="1">
    <source>
        <dbReference type="EMBL" id="MFB5737253.1"/>
    </source>
</evidence>
<dbReference type="Proteomes" id="UP001580391">
    <property type="component" value="Unassembled WGS sequence"/>
</dbReference>
<name>A0ABV5BPL1_9LEPT</name>
<reference evidence="1 2" key="1">
    <citation type="submission" date="2024-09" db="EMBL/GenBank/DDBJ databases">
        <title>Taxonomic and Genotyping Characterization of Leptospira Strains isolated from Multiple Sources in Colombia highlights the importance of intermediate species.</title>
        <authorList>
            <person name="Torres Higuera L."/>
            <person name="Rojas Tapias D."/>
            <person name="Jimenez Velasquez S."/>
            <person name="Renjifo Ibanez C."/>
        </authorList>
    </citation>
    <scope>NUCLEOTIDE SEQUENCE [LARGE SCALE GENOMIC DNA]</scope>
    <source>
        <strain evidence="1 2">Lep080</strain>
    </source>
</reference>
<evidence type="ECO:0000313" key="2">
    <source>
        <dbReference type="Proteomes" id="UP001580391"/>
    </source>
</evidence>
<sequence>MRKKFPENGKALGKSVRGFWKARVA</sequence>
<organism evidence="1 2">
    <name type="scientific">Leptospira wolffii</name>
    <dbReference type="NCBI Taxonomy" id="409998"/>
    <lineage>
        <taxon>Bacteria</taxon>
        <taxon>Pseudomonadati</taxon>
        <taxon>Spirochaetota</taxon>
        <taxon>Spirochaetia</taxon>
        <taxon>Leptospirales</taxon>
        <taxon>Leptospiraceae</taxon>
        <taxon>Leptospira</taxon>
    </lineage>
</organism>
<gene>
    <name evidence="1" type="ORF">ACE5IX_12080</name>
</gene>
<dbReference type="RefSeq" id="WP_375517301.1">
    <property type="nucleotide sequence ID" value="NZ_JBHILI010000007.1"/>
</dbReference>
<accession>A0ABV5BPL1</accession>
<proteinExistence type="predicted"/>
<keyword evidence="2" id="KW-1185">Reference proteome</keyword>